<evidence type="ECO:0000313" key="2">
    <source>
        <dbReference type="Proteomes" id="UP000225997"/>
    </source>
</evidence>
<name>A0A2C4QII7_9BACI</name>
<dbReference type="Gene3D" id="1.20.1270.210">
    <property type="match status" value="1"/>
</dbReference>
<gene>
    <name evidence="1" type="ORF">COF40_24785</name>
</gene>
<dbReference type="EMBL" id="NUSQ01000141">
    <property type="protein sequence ID" value="PHD64218.1"/>
    <property type="molecule type" value="Genomic_DNA"/>
</dbReference>
<protein>
    <submittedName>
        <fullName evidence="1">Phage portal protein</fullName>
    </submittedName>
</protein>
<dbReference type="AlphaFoldDB" id="A0A2C4QII7"/>
<dbReference type="Pfam" id="PF04860">
    <property type="entry name" value="Phage_portal"/>
    <property type="match status" value="1"/>
</dbReference>
<dbReference type="InterPro" id="IPR006427">
    <property type="entry name" value="Portal_HK97"/>
</dbReference>
<evidence type="ECO:0000313" key="1">
    <source>
        <dbReference type="EMBL" id="PHD64218.1"/>
    </source>
</evidence>
<dbReference type="Proteomes" id="UP000225997">
    <property type="component" value="Unassembled WGS sequence"/>
</dbReference>
<dbReference type="RefSeq" id="WP_100063437.1">
    <property type="nucleotide sequence ID" value="NZ_NUSQ01000141.1"/>
</dbReference>
<organism evidence="1 2">
    <name type="scientific">Bacillus toyonensis</name>
    <dbReference type="NCBI Taxonomy" id="155322"/>
    <lineage>
        <taxon>Bacteria</taxon>
        <taxon>Bacillati</taxon>
        <taxon>Bacillota</taxon>
        <taxon>Bacilli</taxon>
        <taxon>Bacillales</taxon>
        <taxon>Bacillaceae</taxon>
        <taxon>Bacillus</taxon>
        <taxon>Bacillus cereus group</taxon>
    </lineage>
</organism>
<comment type="caution">
    <text evidence="1">The sequence shown here is derived from an EMBL/GenBank/DDBJ whole genome shotgun (WGS) entry which is preliminary data.</text>
</comment>
<dbReference type="InterPro" id="IPR006944">
    <property type="entry name" value="Phage/GTA_portal"/>
</dbReference>
<proteinExistence type="predicted"/>
<sequence>MIFRQLFKNQDTTDLKNPSPWFKSLFGYQAASGEKVTVESSLGVPTVYRCINILANSVAMLPFQVFKKTSKGRERDKVHQVSFVLERRPNPYQSPFKFKHLIETHRNTWGNAYINIHWGVDGRTKELWVLNPAVTTPIVDLKTNQLWYFTSLPDGTPVKIPDDDIIHLTTLSTDGLKGKPPIQIARESIGSSQAAHSGILKTQQPLNKEAKNVLRDAWEEANTGLNNAQRIAILDAGLEFEKVGMPLKDAQFIEGMKFDKGEIANIFNIPLHMINELDRATFSNIEQQALDFIQNTLSPILIQYEEEFSYKTFSFNEQKRYYLKFNLTSLLRADSKSRAEFYKIMLDTGAFSINKVLDLEDMDGIGEYGDKHRVDLNHVSIEIADEYQLAKASGGLTLKTNYEKSRVKSNENI</sequence>
<reference evidence="1 2" key="1">
    <citation type="submission" date="2017-09" db="EMBL/GenBank/DDBJ databases">
        <title>Large-scale bioinformatics analysis of Bacillus genomes uncovers conserved roles of natural products in bacterial physiology.</title>
        <authorList>
            <consortium name="Agbiome Team Llc"/>
            <person name="Bleich R.M."/>
            <person name="Grubbs K.J."/>
            <person name="Santa Maria K.C."/>
            <person name="Allen S.E."/>
            <person name="Farag S."/>
            <person name="Shank E.A."/>
            <person name="Bowers A."/>
        </authorList>
    </citation>
    <scope>NUCLEOTIDE SEQUENCE [LARGE SCALE GENOMIC DNA]</scope>
    <source>
        <strain evidence="1 2">AFS044250</strain>
    </source>
</reference>
<accession>A0A2C4QII7</accession>
<dbReference type="NCBIfam" id="TIGR01537">
    <property type="entry name" value="portal_HK97"/>
    <property type="match status" value="1"/>
</dbReference>